<feature type="compositionally biased region" description="Low complexity" evidence="3">
    <location>
        <begin position="463"/>
        <end position="505"/>
    </location>
</feature>
<dbReference type="CDD" id="cd02662">
    <property type="entry name" value="Peptidase_C19F"/>
    <property type="match status" value="1"/>
</dbReference>
<dbReference type="AlphaFoldDB" id="A0AAD6HP61"/>
<feature type="transmembrane region" description="Helical" evidence="4">
    <location>
        <begin position="7"/>
        <end position="27"/>
    </location>
</feature>
<gene>
    <name evidence="6" type="ORF">N7493_004588</name>
</gene>
<evidence type="ECO:0000256" key="4">
    <source>
        <dbReference type="SAM" id="Phobius"/>
    </source>
</evidence>
<keyword evidence="4" id="KW-0812">Transmembrane</keyword>
<evidence type="ECO:0000256" key="3">
    <source>
        <dbReference type="SAM" id="MobiDB-lite"/>
    </source>
</evidence>
<dbReference type="InterPro" id="IPR001394">
    <property type="entry name" value="Peptidase_C19_UCH"/>
</dbReference>
<reference evidence="6" key="2">
    <citation type="submission" date="2023-01" db="EMBL/GenBank/DDBJ databases">
        <authorList>
            <person name="Petersen C."/>
        </authorList>
    </citation>
    <scope>NUCLEOTIDE SEQUENCE</scope>
    <source>
        <strain evidence="6">IBT 17514</strain>
    </source>
</reference>
<comment type="caution">
    <text evidence="6">The sequence shown here is derived from an EMBL/GenBank/DDBJ whole genome shotgun (WGS) entry which is preliminary data.</text>
</comment>
<keyword evidence="1" id="KW-0645">Protease</keyword>
<keyword evidence="4" id="KW-1133">Transmembrane helix</keyword>
<comment type="similarity">
    <text evidence="1">Belongs to the peptidase C19 family.</text>
</comment>
<dbReference type="Proteomes" id="UP001215712">
    <property type="component" value="Unassembled WGS sequence"/>
</dbReference>
<feature type="region of interest" description="Disordered" evidence="3">
    <location>
        <begin position="455"/>
        <end position="579"/>
    </location>
</feature>
<proteinExistence type="inferred from homology"/>
<dbReference type="InterPro" id="IPR018200">
    <property type="entry name" value="USP_CS"/>
</dbReference>
<dbReference type="SUPFAM" id="SSF54001">
    <property type="entry name" value="Cysteine proteinases"/>
    <property type="match status" value="1"/>
</dbReference>
<dbReference type="PANTHER" id="PTHR24006">
    <property type="entry name" value="UBIQUITIN CARBOXYL-TERMINAL HYDROLASE"/>
    <property type="match status" value="1"/>
</dbReference>
<evidence type="ECO:0000259" key="5">
    <source>
        <dbReference type="PROSITE" id="PS50235"/>
    </source>
</evidence>
<dbReference type="PROSITE" id="PS00973">
    <property type="entry name" value="USP_2"/>
    <property type="match status" value="1"/>
</dbReference>
<dbReference type="GO" id="GO:0005634">
    <property type="term" value="C:nucleus"/>
    <property type="evidence" value="ECO:0007669"/>
    <property type="project" value="TreeGrafter"/>
</dbReference>
<dbReference type="EMBL" id="JAQJAN010000005">
    <property type="protein sequence ID" value="KAJ5728258.1"/>
    <property type="molecule type" value="Genomic_DNA"/>
</dbReference>
<dbReference type="PROSITE" id="PS00972">
    <property type="entry name" value="USP_1"/>
    <property type="match status" value="1"/>
</dbReference>
<dbReference type="InterPro" id="IPR038765">
    <property type="entry name" value="Papain-like_cys_pep_sf"/>
</dbReference>
<dbReference type="GO" id="GO:0016579">
    <property type="term" value="P:protein deubiquitination"/>
    <property type="evidence" value="ECO:0007669"/>
    <property type="project" value="InterPro"/>
</dbReference>
<evidence type="ECO:0000313" key="6">
    <source>
        <dbReference type="EMBL" id="KAJ5728258.1"/>
    </source>
</evidence>
<sequence>MQDKPTTVAAYAAGASLAAVALFYVFGPNYTIDGDESNDSNRKKSIVGLSNLANDCFINSVLQALAGLGDLRVYLIRELHRRELDGPEIYHAVPTDDSSRGAKEDKVRELQQGLITKALKEMLDRLNERPIYKKTISARDFIQALEFAFRTRISRNQQDAQEFLQIVLERLCDEYHAGVRARNRALGSMNVSPRLGATGAESQSTIPEGPAEVEVRIDDGTPNGLPAIIDNKLKEIDNETGFPFEGKLESQIECQFCHYQYKPNQTAFVNLTLQVPQKSSTTLNSCFDGLLKTEYIEDFRCDCCRLQHAVDLKTQERARTRSQSDLERLDHEIARIQEALKNDPEADLEGITLPPSDLAPKRRIARHMRITAFPKVIAIHLSRSIFDRSSSSKNAAKVSFPERLPLGGILNQTWFKLLAIVCHKGSHHSGHYESFRRNHLYAPFSTPEAFSSYAQSRVASENPSEAPSPRLSPLSPDDVVSGSSLSPVTSSTSLSGTSQSATQLSPSVPRPGTSNSRRSFQSTFSRSQTPQPTNSDTNSPTTDTGRTSMSSISRPSRAIPRSSVDTSTGISSRLRRRRKPNDRWWRISDEKIKECKTGDVLGMQKEVYLLFYEMERPESQSGVGQS</sequence>
<keyword evidence="4" id="KW-0472">Membrane</keyword>
<feature type="coiled-coil region" evidence="2">
    <location>
        <begin position="312"/>
        <end position="339"/>
    </location>
</feature>
<keyword evidence="2" id="KW-0175">Coiled coil</keyword>
<dbReference type="InterPro" id="IPR050164">
    <property type="entry name" value="Peptidase_C19"/>
</dbReference>
<feature type="compositionally biased region" description="Low complexity" evidence="3">
    <location>
        <begin position="516"/>
        <end position="563"/>
    </location>
</feature>
<dbReference type="PROSITE" id="PS50235">
    <property type="entry name" value="USP_3"/>
    <property type="match status" value="1"/>
</dbReference>
<keyword evidence="1 6" id="KW-0378">Hydrolase</keyword>
<feature type="domain" description="USP" evidence="5">
    <location>
        <begin position="47"/>
        <end position="615"/>
    </location>
</feature>
<protein>
    <recommendedName>
        <fullName evidence="1">Ubiquitin carboxyl-terminal hydrolase</fullName>
        <ecNumber evidence="1">3.4.19.12</ecNumber>
    </recommendedName>
</protein>
<evidence type="ECO:0000256" key="2">
    <source>
        <dbReference type="SAM" id="Coils"/>
    </source>
</evidence>
<name>A0AAD6HP61_9EURO</name>
<comment type="catalytic activity">
    <reaction evidence="1">
        <text>Thiol-dependent hydrolysis of ester, thioester, amide, peptide and isopeptide bonds formed by the C-terminal Gly of ubiquitin (a 76-residue protein attached to proteins as an intracellular targeting signal).</text>
        <dbReference type="EC" id="3.4.19.12"/>
    </reaction>
</comment>
<keyword evidence="7" id="KW-1185">Reference proteome</keyword>
<evidence type="ECO:0000256" key="1">
    <source>
        <dbReference type="RuleBase" id="RU366025"/>
    </source>
</evidence>
<dbReference type="Pfam" id="PF00443">
    <property type="entry name" value="UCH"/>
    <property type="match status" value="1"/>
</dbReference>
<dbReference type="GO" id="GO:0005829">
    <property type="term" value="C:cytosol"/>
    <property type="evidence" value="ECO:0007669"/>
    <property type="project" value="TreeGrafter"/>
</dbReference>
<dbReference type="InterPro" id="IPR028889">
    <property type="entry name" value="USP"/>
</dbReference>
<dbReference type="PANTHER" id="PTHR24006:SF904">
    <property type="entry name" value="UBIQUITIN CARBOXYL-TERMINAL HYDROLASE 16"/>
    <property type="match status" value="1"/>
</dbReference>
<reference evidence="6" key="1">
    <citation type="journal article" date="2023" name="IMA Fungus">
        <title>Comparative genomic study of the Penicillium genus elucidates a diverse pangenome and 15 lateral gene transfer events.</title>
        <authorList>
            <person name="Petersen C."/>
            <person name="Sorensen T."/>
            <person name="Nielsen M.R."/>
            <person name="Sondergaard T.E."/>
            <person name="Sorensen J.L."/>
            <person name="Fitzpatrick D.A."/>
            <person name="Frisvad J.C."/>
            <person name="Nielsen K.L."/>
        </authorList>
    </citation>
    <scope>NUCLEOTIDE SEQUENCE</scope>
    <source>
        <strain evidence="6">IBT 17514</strain>
    </source>
</reference>
<evidence type="ECO:0000313" key="7">
    <source>
        <dbReference type="Proteomes" id="UP001215712"/>
    </source>
</evidence>
<dbReference type="Gene3D" id="3.90.70.10">
    <property type="entry name" value="Cysteine proteinases"/>
    <property type="match status" value="1"/>
</dbReference>
<dbReference type="EC" id="3.4.19.12" evidence="1"/>
<dbReference type="GO" id="GO:0006508">
    <property type="term" value="P:proteolysis"/>
    <property type="evidence" value="ECO:0007669"/>
    <property type="project" value="UniProtKB-KW"/>
</dbReference>
<keyword evidence="1" id="KW-0788">Thiol protease</keyword>
<organism evidence="6 7">
    <name type="scientific">Penicillium malachiteum</name>
    <dbReference type="NCBI Taxonomy" id="1324776"/>
    <lineage>
        <taxon>Eukaryota</taxon>
        <taxon>Fungi</taxon>
        <taxon>Dikarya</taxon>
        <taxon>Ascomycota</taxon>
        <taxon>Pezizomycotina</taxon>
        <taxon>Eurotiomycetes</taxon>
        <taxon>Eurotiomycetidae</taxon>
        <taxon>Eurotiales</taxon>
        <taxon>Aspergillaceae</taxon>
        <taxon>Penicillium</taxon>
    </lineage>
</organism>
<keyword evidence="1" id="KW-0833">Ubl conjugation pathway</keyword>
<accession>A0AAD6HP61</accession>
<dbReference type="GO" id="GO:0004843">
    <property type="term" value="F:cysteine-type deubiquitinase activity"/>
    <property type="evidence" value="ECO:0007669"/>
    <property type="project" value="UniProtKB-UniRule"/>
</dbReference>